<gene>
    <name evidence="1" type="ORF">Kuja_0570</name>
</gene>
<evidence type="ECO:0000313" key="2">
    <source>
        <dbReference type="Proteomes" id="UP000433471"/>
    </source>
</evidence>
<reference evidence="1 2" key="1">
    <citation type="submission" date="2019-11" db="EMBL/GenBank/DDBJ databases">
        <title>Characterization of a novel member of the family Ackermannviridae.</title>
        <authorList>
            <person name="Maina A.N."/>
            <person name="Mwaura F.B."/>
            <person name="Jumba M."/>
        </authorList>
    </citation>
    <scope>NUCLEOTIDE SEQUENCE [LARGE SCALE GENOMIC DNA]</scope>
</reference>
<sequence>MKVSVLFMADPDFDLFNQTKIYREFVKKKVKDEAVFVVEGLEYECLPAYPKEVYLIDSEVSDLYVNKCKSLQHFLETYENKNSREVIVFGNKLCAECEALNYVGLVYVMDKTAITLDKR</sequence>
<name>A0A6B9J5M8_9CAUD</name>
<dbReference type="EMBL" id="MN718199">
    <property type="protein sequence ID" value="QGZ16048.1"/>
    <property type="molecule type" value="Genomic_DNA"/>
</dbReference>
<evidence type="ECO:0000313" key="1">
    <source>
        <dbReference type="EMBL" id="QGZ16048.1"/>
    </source>
</evidence>
<dbReference type="Proteomes" id="UP000433471">
    <property type="component" value="Segment"/>
</dbReference>
<keyword evidence="2" id="KW-1185">Reference proteome</keyword>
<protein>
    <submittedName>
        <fullName evidence="1">Uncharacterized protein</fullName>
    </submittedName>
</protein>
<accession>A0A6B9J5M8</accession>
<organism evidence="1 2">
    <name type="scientific">Vibrio phage vB_VchM_Kuja</name>
    <dbReference type="NCBI Taxonomy" id="2686437"/>
    <lineage>
        <taxon>Viruses</taxon>
        <taxon>Duplodnaviria</taxon>
        <taxon>Heunggongvirae</taxon>
        <taxon>Uroviricota</taxon>
        <taxon>Caudoviricetes</taxon>
        <taxon>Pantevenvirales</taxon>
        <taxon>Ackermannviridae</taxon>
        <taxon>Kujavirus</taxon>
        <taxon>Kujavirus kuja</taxon>
    </lineage>
</organism>
<proteinExistence type="predicted"/>